<sequence length="452" mass="47223">MSRMGSWADLDSADLVMTGGTVHTVDAGDRVAEAIAITAGRISRVGTDEEVACLVGPRTRVVRLAGRSVLPGINDSHLHGTWLGQMWPELLMDQMAAPPAAEPPKKRVRLETSAQRRAAILRATQLLAPLGITSYTEPGLGPGEDDGPSGCFGSAVLREYADLAAEGRLNARVTALMLFGELDGASSLPGFLAGLDGFTPPGDIPGWFHVAGVKIFADGIPPMGTAWNDEPYTTGGHGSLLVEGADEEEREAALIAMIGAARAAGHQIGVHATGSRTTRTVVNALAASGGGGDRHYIIHGDLIHPETLAKMAAARIGLNTQPGLVATAGAMMRGAVGEEAMRHAWPVCDALSAGVPLCLSSDSPVLTPDWRYGMAAALTRPEQRLTLAQAIRAYTMTPAWQDGADSWKGSLEAGKVADLCVLETDLAETDPAAIPQVTVSMTMVDGRVVHEL</sequence>
<dbReference type="Pfam" id="PF07969">
    <property type="entry name" value="Amidohydro_3"/>
    <property type="match status" value="1"/>
</dbReference>
<comment type="caution">
    <text evidence="2">The sequence shown here is derived from an EMBL/GenBank/DDBJ whole genome shotgun (WGS) entry which is preliminary data.</text>
</comment>
<dbReference type="InterPro" id="IPR011059">
    <property type="entry name" value="Metal-dep_hydrolase_composite"/>
</dbReference>
<keyword evidence="2" id="KW-0378">Hydrolase</keyword>
<keyword evidence="3" id="KW-1185">Reference proteome</keyword>
<dbReference type="Gene3D" id="2.30.40.10">
    <property type="entry name" value="Urease, subunit C, domain 1"/>
    <property type="match status" value="1"/>
</dbReference>
<name>A0A366LKF5_9ACTN</name>
<gene>
    <name evidence="2" type="ORF">DP939_41185</name>
</gene>
<organism evidence="2 3">
    <name type="scientific">Spongiactinospora rosea</name>
    <dbReference type="NCBI Taxonomy" id="2248750"/>
    <lineage>
        <taxon>Bacteria</taxon>
        <taxon>Bacillati</taxon>
        <taxon>Actinomycetota</taxon>
        <taxon>Actinomycetes</taxon>
        <taxon>Streptosporangiales</taxon>
        <taxon>Streptosporangiaceae</taxon>
        <taxon>Spongiactinospora</taxon>
    </lineage>
</organism>
<dbReference type="InterPro" id="IPR013108">
    <property type="entry name" value="Amidohydro_3"/>
</dbReference>
<reference evidence="2 3" key="1">
    <citation type="submission" date="2018-06" db="EMBL/GenBank/DDBJ databases">
        <title>Sphaerisporangium craniellae sp. nov., isolated from a marine sponge in the South China Sea.</title>
        <authorList>
            <person name="Li L."/>
        </authorList>
    </citation>
    <scope>NUCLEOTIDE SEQUENCE [LARGE SCALE GENOMIC DNA]</scope>
    <source>
        <strain evidence="2 3">LHW63015</strain>
    </source>
</reference>
<dbReference type="Proteomes" id="UP000253303">
    <property type="component" value="Unassembled WGS sequence"/>
</dbReference>
<dbReference type="EMBL" id="QMEY01000034">
    <property type="protein sequence ID" value="RBQ14398.1"/>
    <property type="molecule type" value="Genomic_DNA"/>
</dbReference>
<evidence type="ECO:0000313" key="2">
    <source>
        <dbReference type="EMBL" id="RBQ14398.1"/>
    </source>
</evidence>
<dbReference type="Gene3D" id="3.20.20.140">
    <property type="entry name" value="Metal-dependent hydrolases"/>
    <property type="match status" value="1"/>
</dbReference>
<dbReference type="PANTHER" id="PTHR22642">
    <property type="entry name" value="IMIDAZOLONEPROPIONASE"/>
    <property type="match status" value="1"/>
</dbReference>
<accession>A0A366LKF5</accession>
<dbReference type="AlphaFoldDB" id="A0A366LKF5"/>
<dbReference type="GO" id="GO:0016810">
    <property type="term" value="F:hydrolase activity, acting on carbon-nitrogen (but not peptide) bonds"/>
    <property type="evidence" value="ECO:0007669"/>
    <property type="project" value="InterPro"/>
</dbReference>
<proteinExistence type="predicted"/>
<evidence type="ECO:0000259" key="1">
    <source>
        <dbReference type="Pfam" id="PF07969"/>
    </source>
</evidence>
<dbReference type="OrthoDB" id="3173428at2"/>
<evidence type="ECO:0000313" key="3">
    <source>
        <dbReference type="Proteomes" id="UP000253303"/>
    </source>
</evidence>
<feature type="domain" description="Amidohydrolase 3" evidence="1">
    <location>
        <begin position="108"/>
        <end position="450"/>
    </location>
</feature>
<dbReference type="InterPro" id="IPR032466">
    <property type="entry name" value="Metal_Hydrolase"/>
</dbReference>
<dbReference type="RefSeq" id="WP_113986293.1">
    <property type="nucleotide sequence ID" value="NZ_QMEY01000034.1"/>
</dbReference>
<dbReference type="SUPFAM" id="SSF51556">
    <property type="entry name" value="Metallo-dependent hydrolases"/>
    <property type="match status" value="1"/>
</dbReference>
<dbReference type="SUPFAM" id="SSF51338">
    <property type="entry name" value="Composite domain of metallo-dependent hydrolases"/>
    <property type="match status" value="1"/>
</dbReference>
<protein>
    <submittedName>
        <fullName evidence="2">Metal-dependent hydrolase</fullName>
    </submittedName>
</protein>
<dbReference type="PANTHER" id="PTHR22642:SF2">
    <property type="entry name" value="PROTEIN LONG AFTER FAR-RED 3"/>
    <property type="match status" value="1"/>
</dbReference>